<accession>A7E7T7</accession>
<keyword evidence="1" id="KW-0812">Transmembrane</keyword>
<dbReference type="GeneID" id="5493819"/>
<dbReference type="HOGENOM" id="CLU_2321754_0_0_1"/>
<dbReference type="Proteomes" id="UP000001312">
    <property type="component" value="Unassembled WGS sequence"/>
</dbReference>
<keyword evidence="3" id="KW-1185">Reference proteome</keyword>
<sequence>MRRPVERFSSFHMTHSGKLVLVDNAICIKKAALPSSLIFLFFIFIFIFDTGIWMLDAGLNGTKLDDTRLYNTGLDNTGLDNTELDNTELDTTLDWTTLD</sequence>
<dbReference type="RefSeq" id="XP_001597171.1">
    <property type="nucleotide sequence ID" value="XM_001597121.1"/>
</dbReference>
<protein>
    <submittedName>
        <fullName evidence="2">Uncharacterized protein</fullName>
    </submittedName>
</protein>
<evidence type="ECO:0000313" key="3">
    <source>
        <dbReference type="Proteomes" id="UP000001312"/>
    </source>
</evidence>
<feature type="transmembrane region" description="Helical" evidence="1">
    <location>
        <begin position="37"/>
        <end position="55"/>
    </location>
</feature>
<gene>
    <name evidence="2" type="ORF">SS1G_01365</name>
</gene>
<dbReference type="EMBL" id="CH476622">
    <property type="protein sequence ID" value="EDN96439.1"/>
    <property type="molecule type" value="Genomic_DNA"/>
</dbReference>
<evidence type="ECO:0000256" key="1">
    <source>
        <dbReference type="SAM" id="Phobius"/>
    </source>
</evidence>
<name>A7E7T7_SCLS1</name>
<proteinExistence type="predicted"/>
<keyword evidence="1" id="KW-1133">Transmembrane helix</keyword>
<evidence type="ECO:0000313" key="2">
    <source>
        <dbReference type="EMBL" id="EDN96439.1"/>
    </source>
</evidence>
<keyword evidence="1" id="KW-0472">Membrane</keyword>
<dbReference type="InParanoid" id="A7E7T7"/>
<reference evidence="3" key="1">
    <citation type="journal article" date="2011" name="PLoS Genet.">
        <title>Genomic analysis of the necrotrophic fungal pathogens Sclerotinia sclerotiorum and Botrytis cinerea.</title>
        <authorList>
            <person name="Amselem J."/>
            <person name="Cuomo C.A."/>
            <person name="van Kan J.A."/>
            <person name="Viaud M."/>
            <person name="Benito E.P."/>
            <person name="Couloux A."/>
            <person name="Coutinho P.M."/>
            <person name="de Vries R.P."/>
            <person name="Dyer P.S."/>
            <person name="Fillinger S."/>
            <person name="Fournier E."/>
            <person name="Gout L."/>
            <person name="Hahn M."/>
            <person name="Kohn L."/>
            <person name="Lapalu N."/>
            <person name="Plummer K.M."/>
            <person name="Pradier J.M."/>
            <person name="Quevillon E."/>
            <person name="Sharon A."/>
            <person name="Simon A."/>
            <person name="ten Have A."/>
            <person name="Tudzynski B."/>
            <person name="Tudzynski P."/>
            <person name="Wincker P."/>
            <person name="Andrew M."/>
            <person name="Anthouard V."/>
            <person name="Beever R.E."/>
            <person name="Beffa R."/>
            <person name="Benoit I."/>
            <person name="Bouzid O."/>
            <person name="Brault B."/>
            <person name="Chen Z."/>
            <person name="Choquer M."/>
            <person name="Collemare J."/>
            <person name="Cotton P."/>
            <person name="Danchin E.G."/>
            <person name="Da Silva C."/>
            <person name="Gautier A."/>
            <person name="Giraud C."/>
            <person name="Giraud T."/>
            <person name="Gonzalez C."/>
            <person name="Grossetete S."/>
            <person name="Guldener U."/>
            <person name="Henrissat B."/>
            <person name="Howlett B.J."/>
            <person name="Kodira C."/>
            <person name="Kretschmer M."/>
            <person name="Lappartient A."/>
            <person name="Leroch M."/>
            <person name="Levis C."/>
            <person name="Mauceli E."/>
            <person name="Neuveglise C."/>
            <person name="Oeser B."/>
            <person name="Pearson M."/>
            <person name="Poulain J."/>
            <person name="Poussereau N."/>
            <person name="Quesneville H."/>
            <person name="Rascle C."/>
            <person name="Schumacher J."/>
            <person name="Segurens B."/>
            <person name="Sexton A."/>
            <person name="Silva E."/>
            <person name="Sirven C."/>
            <person name="Soanes D.M."/>
            <person name="Talbot N.J."/>
            <person name="Templeton M."/>
            <person name="Yandava C."/>
            <person name="Yarden O."/>
            <person name="Zeng Q."/>
            <person name="Rollins J.A."/>
            <person name="Lebrun M.H."/>
            <person name="Dickman M."/>
        </authorList>
    </citation>
    <scope>NUCLEOTIDE SEQUENCE [LARGE SCALE GENOMIC DNA]</scope>
    <source>
        <strain evidence="3">ATCC 18683 / 1980 / Ss-1</strain>
    </source>
</reference>
<organism evidence="2 3">
    <name type="scientific">Sclerotinia sclerotiorum (strain ATCC 18683 / 1980 / Ss-1)</name>
    <name type="common">White mold</name>
    <name type="synonym">Whetzelinia sclerotiorum</name>
    <dbReference type="NCBI Taxonomy" id="665079"/>
    <lineage>
        <taxon>Eukaryota</taxon>
        <taxon>Fungi</taxon>
        <taxon>Dikarya</taxon>
        <taxon>Ascomycota</taxon>
        <taxon>Pezizomycotina</taxon>
        <taxon>Leotiomycetes</taxon>
        <taxon>Helotiales</taxon>
        <taxon>Sclerotiniaceae</taxon>
        <taxon>Sclerotinia</taxon>
    </lineage>
</organism>
<dbReference type="KEGG" id="ssl:SS1G_01365"/>
<dbReference type="AlphaFoldDB" id="A7E7T7"/>